<protein>
    <submittedName>
        <fullName evidence="3">Glycosyltransferase family 4 protein</fullName>
    </submittedName>
</protein>
<dbReference type="PANTHER" id="PTHR12526:SF638">
    <property type="entry name" value="SPORE COAT PROTEIN SA"/>
    <property type="match status" value="1"/>
</dbReference>
<feature type="domain" description="Glycosyl transferase family 1" evidence="1">
    <location>
        <begin position="190"/>
        <end position="339"/>
    </location>
</feature>
<dbReference type="Proteomes" id="UP001626537">
    <property type="component" value="Chromosome"/>
</dbReference>
<accession>A0ABZ0I539</accession>
<feature type="domain" description="Glycosyltransferase subfamily 4-like N-terminal" evidence="2">
    <location>
        <begin position="13"/>
        <end position="165"/>
    </location>
</feature>
<dbReference type="InterPro" id="IPR028098">
    <property type="entry name" value="Glyco_trans_4-like_N"/>
</dbReference>
<evidence type="ECO:0000259" key="2">
    <source>
        <dbReference type="Pfam" id="PF13439"/>
    </source>
</evidence>
<dbReference type="EMBL" id="CP136864">
    <property type="protein sequence ID" value="WOJ94633.1"/>
    <property type="molecule type" value="Genomic_DNA"/>
</dbReference>
<proteinExistence type="predicted"/>
<name>A0ABZ0I539_9GAMM</name>
<evidence type="ECO:0000313" key="3">
    <source>
        <dbReference type="EMBL" id="WOJ94633.1"/>
    </source>
</evidence>
<dbReference type="CDD" id="cd03819">
    <property type="entry name" value="GT4_WavL-like"/>
    <property type="match status" value="1"/>
</dbReference>
<evidence type="ECO:0000313" key="4">
    <source>
        <dbReference type="Proteomes" id="UP001626537"/>
    </source>
</evidence>
<dbReference type="SUPFAM" id="SSF53756">
    <property type="entry name" value="UDP-Glycosyltransferase/glycogen phosphorylase"/>
    <property type="match status" value="1"/>
</dbReference>
<sequence length="372" mass="41738">MKVLQVLPALDTGGVERGTVDIAKALVQAGHDSSVLSQGGRMVTRLEKQGSRHVDWSLGKKSPLTLRHVRPLRRWLTSEAFDILHLRSRMPGWICWLAWKGMDPQTRPRLVTTVHGMHSVSRYSEIVCCGERVIVVSESIRRYVLDNYPRCDPNKLHLIYRGINPLEFPRGHQASEKWLSEWYREFPQLLDQRVITMAGRLTRLKGHHDFMDVIAQLRDAGQPVHGLIVGGEDPKRIAYARELYAAVDQRGLASHITFAGHRGDLRDIYSVSDIVLSLSTQPESFGRTVLEPLSEGRPVVAYDHGGVAEILEALYPKGAVPVRDTTAAAQQITAILAGQIAPPRRNDRFLLDVMARDTLALYKELLSSQRTG</sequence>
<dbReference type="InterPro" id="IPR001296">
    <property type="entry name" value="Glyco_trans_1"/>
</dbReference>
<dbReference type="RefSeq" id="WP_407349270.1">
    <property type="nucleotide sequence ID" value="NZ_CP136864.1"/>
</dbReference>
<reference evidence="3 4" key="1">
    <citation type="submission" date="2023-10" db="EMBL/GenBank/DDBJ databases">
        <title>Two novel species belonging to the OM43/NOR5 clade.</title>
        <authorList>
            <person name="Park M."/>
        </authorList>
    </citation>
    <scope>NUCLEOTIDE SEQUENCE [LARGE SCALE GENOMIC DNA]</scope>
    <source>
        <strain evidence="3 4">IMCC43200</strain>
    </source>
</reference>
<dbReference type="PANTHER" id="PTHR12526">
    <property type="entry name" value="GLYCOSYLTRANSFERASE"/>
    <property type="match status" value="1"/>
</dbReference>
<dbReference type="Pfam" id="PF00534">
    <property type="entry name" value="Glycos_transf_1"/>
    <property type="match status" value="1"/>
</dbReference>
<evidence type="ECO:0000259" key="1">
    <source>
        <dbReference type="Pfam" id="PF00534"/>
    </source>
</evidence>
<keyword evidence="4" id="KW-1185">Reference proteome</keyword>
<dbReference type="Pfam" id="PF13439">
    <property type="entry name" value="Glyco_transf_4"/>
    <property type="match status" value="1"/>
</dbReference>
<gene>
    <name evidence="3" type="ORF">R0135_05575</name>
</gene>
<dbReference type="Gene3D" id="3.40.50.2000">
    <property type="entry name" value="Glycogen Phosphorylase B"/>
    <property type="match status" value="2"/>
</dbReference>
<organism evidence="3 4">
    <name type="scientific">Congregibacter variabilis</name>
    <dbReference type="NCBI Taxonomy" id="3081200"/>
    <lineage>
        <taxon>Bacteria</taxon>
        <taxon>Pseudomonadati</taxon>
        <taxon>Pseudomonadota</taxon>
        <taxon>Gammaproteobacteria</taxon>
        <taxon>Cellvibrionales</taxon>
        <taxon>Halieaceae</taxon>
        <taxon>Congregibacter</taxon>
    </lineage>
</organism>